<keyword evidence="4 8" id="KW-0732">Signal</keyword>
<comment type="similarity">
    <text evidence="7">Belongs to the Slam family.</text>
</comment>
<feature type="signal peptide" evidence="8">
    <location>
        <begin position="1"/>
        <end position="24"/>
    </location>
</feature>
<feature type="chain" id="PRO_5013080789" description="DUF560 domain-containing protein" evidence="8">
    <location>
        <begin position="25"/>
        <end position="512"/>
    </location>
</feature>
<protein>
    <recommendedName>
        <fullName evidence="13">DUF560 domain-containing protein</fullName>
    </recommendedName>
</protein>
<dbReference type="AlphaFoldDB" id="A0A286E8B6"/>
<keyword evidence="12" id="KW-1185">Reference proteome</keyword>
<keyword evidence="5" id="KW-0472">Membrane</keyword>
<dbReference type="OrthoDB" id="8601272at2"/>
<evidence type="ECO:0000313" key="12">
    <source>
        <dbReference type="Proteomes" id="UP000219669"/>
    </source>
</evidence>
<evidence type="ECO:0000256" key="3">
    <source>
        <dbReference type="ARBA" id="ARBA00022692"/>
    </source>
</evidence>
<dbReference type="EMBL" id="OCNF01000005">
    <property type="protein sequence ID" value="SOD67157.1"/>
    <property type="molecule type" value="Genomic_DNA"/>
</dbReference>
<evidence type="ECO:0000313" key="11">
    <source>
        <dbReference type="EMBL" id="SOD67157.1"/>
    </source>
</evidence>
<comment type="subcellular location">
    <subcellularLocation>
        <location evidence="1">Cell outer membrane</location>
        <topology evidence="1">Multi-pass membrane protein</topology>
    </subcellularLocation>
</comment>
<name>A0A286E8B6_9NEIS</name>
<dbReference type="Gene3D" id="1.25.40.10">
    <property type="entry name" value="Tetratricopeptide repeat domain"/>
    <property type="match status" value="1"/>
</dbReference>
<proteinExistence type="inferred from homology"/>
<reference evidence="11 12" key="1">
    <citation type="submission" date="2017-09" db="EMBL/GenBank/DDBJ databases">
        <authorList>
            <person name="Ehlers B."/>
            <person name="Leendertz F.H."/>
        </authorList>
    </citation>
    <scope>NUCLEOTIDE SEQUENCE [LARGE SCALE GENOMIC DNA]</scope>
    <source>
        <strain evidence="11 12">DSM 16848</strain>
    </source>
</reference>
<accession>A0A286E8B6</accession>
<keyword evidence="3" id="KW-0812">Transmembrane</keyword>
<keyword evidence="6" id="KW-0998">Cell outer membrane</keyword>
<dbReference type="Proteomes" id="UP000219669">
    <property type="component" value="Unassembled WGS sequence"/>
</dbReference>
<dbReference type="InterPro" id="IPR057556">
    <property type="entry name" value="TPR_Slam"/>
</dbReference>
<evidence type="ECO:0000256" key="2">
    <source>
        <dbReference type="ARBA" id="ARBA00022452"/>
    </source>
</evidence>
<feature type="domain" description="Surface lipoprotein assembly modifier N-terminal TPR repeats region" evidence="10">
    <location>
        <begin position="68"/>
        <end position="170"/>
    </location>
</feature>
<evidence type="ECO:0000256" key="6">
    <source>
        <dbReference type="ARBA" id="ARBA00023237"/>
    </source>
</evidence>
<keyword evidence="2" id="KW-1134">Transmembrane beta strand</keyword>
<evidence type="ECO:0000256" key="5">
    <source>
        <dbReference type="ARBA" id="ARBA00023136"/>
    </source>
</evidence>
<evidence type="ECO:0000259" key="9">
    <source>
        <dbReference type="Pfam" id="PF04575"/>
    </source>
</evidence>
<gene>
    <name evidence="11" type="ORF">SAMN02746062_00820</name>
</gene>
<evidence type="ECO:0000256" key="1">
    <source>
        <dbReference type="ARBA" id="ARBA00004571"/>
    </source>
</evidence>
<evidence type="ECO:0000256" key="4">
    <source>
        <dbReference type="ARBA" id="ARBA00022729"/>
    </source>
</evidence>
<dbReference type="InterPro" id="IPR007655">
    <property type="entry name" value="Slam_C"/>
</dbReference>
<dbReference type="RefSeq" id="WP_097113894.1">
    <property type="nucleotide sequence ID" value="NZ_CP083931.1"/>
</dbReference>
<organism evidence="11 12">
    <name type="scientific">Alysiella filiformis DSM 16848</name>
    <dbReference type="NCBI Taxonomy" id="1120981"/>
    <lineage>
        <taxon>Bacteria</taxon>
        <taxon>Pseudomonadati</taxon>
        <taxon>Pseudomonadota</taxon>
        <taxon>Betaproteobacteria</taxon>
        <taxon>Neisseriales</taxon>
        <taxon>Neisseriaceae</taxon>
        <taxon>Alysiella</taxon>
    </lineage>
</organism>
<dbReference type="Pfam" id="PF04575">
    <property type="entry name" value="SlipAM"/>
    <property type="match status" value="1"/>
</dbReference>
<sequence length="512" mass="59352">MLQHTGYTWCAIPPLLLLSATANAIDVDVPNADLTRDNPAINTHIQTGFESLRPHPLPHTQSSTPTYEIDNHYLHTHPQLFHQVMQHALNSHDPNLLQALNRAYQILPQADEQIARRANGTLARWQGNYRQAVPIHLALQRDFPHDSRIALDTAATLMEDKQWREAQNAFEHTQNAFRLPETVQENVQAHLQRIVQHNQWQTSGSVSVSRQANVNRSPPSYCTPMACHAHAPVKAWGVHYRVNISKNTPVWRHHNILFQSHFSGTTHFFDGKSQYDHAFGRAHLGWQYQNAKQTWRVLPFYQWQLAGSDEFEHRPVKNKTLKMNALAHATGIQLMTTRQHSPRWASSVSAEYYRQHHRDKNQAAYHNGRYGQWALTGSFRLTPQQTILAHGGWQTFVPQHRQWAGRDNQAAYTRQSVGVAWWAHWRGLGGLHTQVQATWAQRKHKGVSLNEHFVWQKQRNRERVWQVSLAHDKWQYGGLMPQLVWSYSRTNSSHAWARRKQKQLVMEVVKTF</sequence>
<feature type="domain" description="Surface lipoprotein assembly modifier C-terminal" evidence="9">
    <location>
        <begin position="200"/>
        <end position="512"/>
    </location>
</feature>
<evidence type="ECO:0000259" key="10">
    <source>
        <dbReference type="Pfam" id="PF24575"/>
    </source>
</evidence>
<evidence type="ECO:0000256" key="8">
    <source>
        <dbReference type="SAM" id="SignalP"/>
    </source>
</evidence>
<dbReference type="Pfam" id="PF24575">
    <property type="entry name" value="TPR_Slam"/>
    <property type="match status" value="1"/>
</dbReference>
<evidence type="ECO:0000256" key="7">
    <source>
        <dbReference type="ARBA" id="ARBA00023609"/>
    </source>
</evidence>
<dbReference type="GO" id="GO:0009279">
    <property type="term" value="C:cell outer membrane"/>
    <property type="evidence" value="ECO:0007669"/>
    <property type="project" value="UniProtKB-SubCell"/>
</dbReference>
<evidence type="ECO:0008006" key="13">
    <source>
        <dbReference type="Google" id="ProtNLM"/>
    </source>
</evidence>
<dbReference type="InterPro" id="IPR011990">
    <property type="entry name" value="TPR-like_helical_dom_sf"/>
</dbReference>